<dbReference type="CDD" id="cd00567">
    <property type="entry name" value="ACAD"/>
    <property type="match status" value="1"/>
</dbReference>
<evidence type="ECO:0000313" key="10">
    <source>
        <dbReference type="EMBL" id="SDM49119.1"/>
    </source>
</evidence>
<evidence type="ECO:0000259" key="8">
    <source>
        <dbReference type="Pfam" id="PF02770"/>
    </source>
</evidence>
<dbReference type="InterPro" id="IPR036250">
    <property type="entry name" value="AcylCo_DH-like_C"/>
</dbReference>
<evidence type="ECO:0000259" key="7">
    <source>
        <dbReference type="Pfam" id="PF00441"/>
    </source>
</evidence>
<protein>
    <submittedName>
        <fullName evidence="10">Acyl-CoA dehydrogenase</fullName>
    </submittedName>
</protein>
<dbReference type="EMBL" id="FNHG01000012">
    <property type="protein sequence ID" value="SDM49119.1"/>
    <property type="molecule type" value="Genomic_DNA"/>
</dbReference>
<evidence type="ECO:0000313" key="11">
    <source>
        <dbReference type="Proteomes" id="UP000199759"/>
    </source>
</evidence>
<dbReference type="InterPro" id="IPR013786">
    <property type="entry name" value="AcylCoA_DH/ox_N"/>
</dbReference>
<dbReference type="InterPro" id="IPR046373">
    <property type="entry name" value="Acyl-CoA_Oxase/DH_mid-dom_sf"/>
</dbReference>
<dbReference type="RefSeq" id="WP_091770468.1">
    <property type="nucleotide sequence ID" value="NZ_FNHG01000012.1"/>
</dbReference>
<evidence type="ECO:0000256" key="1">
    <source>
        <dbReference type="ARBA" id="ARBA00001974"/>
    </source>
</evidence>
<gene>
    <name evidence="10" type="ORF">SAMN04488568_11263</name>
</gene>
<dbReference type="PANTHER" id="PTHR43884">
    <property type="entry name" value="ACYL-COA DEHYDROGENASE"/>
    <property type="match status" value="1"/>
</dbReference>
<dbReference type="Gene3D" id="1.10.540.10">
    <property type="entry name" value="Acyl-CoA dehydrogenase/oxidase, N-terminal domain"/>
    <property type="match status" value="1"/>
</dbReference>
<dbReference type="InterPro" id="IPR037069">
    <property type="entry name" value="AcylCoA_DH/ox_N_sf"/>
</dbReference>
<reference evidence="10 11" key="1">
    <citation type="submission" date="2016-10" db="EMBL/GenBank/DDBJ databases">
        <authorList>
            <person name="de Groot N.N."/>
        </authorList>
    </citation>
    <scope>NUCLEOTIDE SEQUENCE [LARGE SCALE GENOMIC DNA]</scope>
    <source>
        <strain evidence="10 11">DSM 16077</strain>
    </source>
</reference>
<dbReference type="Gene3D" id="1.20.140.10">
    <property type="entry name" value="Butyryl-CoA Dehydrogenase, subunit A, domain 3"/>
    <property type="match status" value="1"/>
</dbReference>
<keyword evidence="4 6" id="KW-0274">FAD</keyword>
<feature type="domain" description="Acyl-CoA dehydrogenase/oxidase N-terminal" evidence="9">
    <location>
        <begin position="6"/>
        <end position="120"/>
    </location>
</feature>
<comment type="similarity">
    <text evidence="2 6">Belongs to the acyl-CoA dehydrogenase family.</text>
</comment>
<feature type="domain" description="Acyl-CoA dehydrogenase/oxidase C-terminal" evidence="7">
    <location>
        <begin position="229"/>
        <end position="375"/>
    </location>
</feature>
<evidence type="ECO:0000256" key="4">
    <source>
        <dbReference type="ARBA" id="ARBA00022827"/>
    </source>
</evidence>
<keyword evidence="3 6" id="KW-0285">Flavoprotein</keyword>
<dbReference type="InterPro" id="IPR009075">
    <property type="entry name" value="AcylCo_DH/oxidase_C"/>
</dbReference>
<dbReference type="SUPFAM" id="SSF56645">
    <property type="entry name" value="Acyl-CoA dehydrogenase NM domain-like"/>
    <property type="match status" value="1"/>
</dbReference>
<comment type="cofactor">
    <cofactor evidence="1 6">
        <name>FAD</name>
        <dbReference type="ChEBI" id="CHEBI:57692"/>
    </cofactor>
</comment>
<evidence type="ECO:0000256" key="3">
    <source>
        <dbReference type="ARBA" id="ARBA00022630"/>
    </source>
</evidence>
<dbReference type="OrthoDB" id="7328575at2"/>
<dbReference type="Pfam" id="PF02770">
    <property type="entry name" value="Acyl-CoA_dh_M"/>
    <property type="match status" value="1"/>
</dbReference>
<dbReference type="SUPFAM" id="SSF47203">
    <property type="entry name" value="Acyl-CoA dehydrogenase C-terminal domain-like"/>
    <property type="match status" value="1"/>
</dbReference>
<dbReference type="InterPro" id="IPR006091">
    <property type="entry name" value="Acyl-CoA_Oxase/DH_mid-dom"/>
</dbReference>
<evidence type="ECO:0000256" key="2">
    <source>
        <dbReference type="ARBA" id="ARBA00009347"/>
    </source>
</evidence>
<dbReference type="AlphaFoldDB" id="A0A1G9TMT2"/>
<accession>A0A1G9TMT2</accession>
<evidence type="ECO:0000256" key="6">
    <source>
        <dbReference type="RuleBase" id="RU362125"/>
    </source>
</evidence>
<dbReference type="Proteomes" id="UP000199759">
    <property type="component" value="Unassembled WGS sequence"/>
</dbReference>
<keyword evidence="5 6" id="KW-0560">Oxidoreductase</keyword>
<proteinExistence type="inferred from homology"/>
<feature type="domain" description="Acyl-CoA oxidase/dehydrogenase middle" evidence="8">
    <location>
        <begin position="133"/>
        <end position="201"/>
    </location>
</feature>
<evidence type="ECO:0000256" key="5">
    <source>
        <dbReference type="ARBA" id="ARBA00023002"/>
    </source>
</evidence>
<dbReference type="GO" id="GO:0003995">
    <property type="term" value="F:acyl-CoA dehydrogenase activity"/>
    <property type="evidence" value="ECO:0007669"/>
    <property type="project" value="TreeGrafter"/>
</dbReference>
<dbReference type="InterPro" id="IPR009100">
    <property type="entry name" value="AcylCoA_DH/oxidase_NM_dom_sf"/>
</dbReference>
<dbReference type="Pfam" id="PF00441">
    <property type="entry name" value="Acyl-CoA_dh_1"/>
    <property type="match status" value="1"/>
</dbReference>
<name>A0A1G9TMT2_9PROT</name>
<dbReference type="STRING" id="144026.SAMN04488568_11263"/>
<keyword evidence="11" id="KW-1185">Reference proteome</keyword>
<dbReference type="Gene3D" id="2.40.110.10">
    <property type="entry name" value="Butyryl-CoA Dehydrogenase, subunit A, domain 2"/>
    <property type="match status" value="1"/>
</dbReference>
<dbReference type="GO" id="GO:0050660">
    <property type="term" value="F:flavin adenine dinucleotide binding"/>
    <property type="evidence" value="ECO:0007669"/>
    <property type="project" value="InterPro"/>
</dbReference>
<dbReference type="PANTHER" id="PTHR43884:SF20">
    <property type="entry name" value="ACYL-COA DEHYDROGENASE FADE28"/>
    <property type="match status" value="1"/>
</dbReference>
<dbReference type="Pfam" id="PF02771">
    <property type="entry name" value="Acyl-CoA_dh_N"/>
    <property type="match status" value="1"/>
</dbReference>
<organism evidence="10 11">
    <name type="scientific">Maricaulis salignorans</name>
    <dbReference type="NCBI Taxonomy" id="144026"/>
    <lineage>
        <taxon>Bacteria</taxon>
        <taxon>Pseudomonadati</taxon>
        <taxon>Pseudomonadota</taxon>
        <taxon>Alphaproteobacteria</taxon>
        <taxon>Maricaulales</taxon>
        <taxon>Maricaulaceae</taxon>
        <taxon>Maricaulis</taxon>
    </lineage>
</organism>
<evidence type="ECO:0000259" key="9">
    <source>
        <dbReference type="Pfam" id="PF02771"/>
    </source>
</evidence>
<sequence length="379" mass="40440">MAMLLNEEQGMLKDAAKGYLKTSAPISQLRKLRDAESADGFDRKTWKDMAEMGWASVLVPEDHGGVAMGHVAAGVIAEEMGRTLTASPFLSTAILGATALTRFGSEAQKAEYLPRLAAGDFLTALAVDETHKHNPSSVTTTAQRSGNGFKLDGRKSFVAEGHIADMLIVSARTAGADGEPEGITLFLVPREAAGVSVERASMIDSRNSAAITLEGVEVTADAVLGEVDGGYTALEAVLDAGRAGLAAEMSGSAQECLGQTLAYLRERKQFGEIIGTYQALQHRAAHLYTEIELGKSIVLKALQTLDMAPDHAAMMVSAAKSKLGQVAQLSAREAIQMHGGIGMTDEYDIGFFIKRVRVAEALYGDANYHTDKFARLRKY</sequence>